<evidence type="ECO:0000313" key="5">
    <source>
        <dbReference type="EMBL" id="GET44394.1"/>
    </source>
</evidence>
<feature type="region of interest" description="Disordered" evidence="3">
    <location>
        <begin position="88"/>
        <end position="110"/>
    </location>
</feature>
<proteinExistence type="predicted"/>
<evidence type="ECO:0000256" key="2">
    <source>
        <dbReference type="ARBA" id="ARBA00023054"/>
    </source>
</evidence>
<dbReference type="InterPro" id="IPR058792">
    <property type="entry name" value="Beta-barrel_RND_2"/>
</dbReference>
<evidence type="ECO:0000256" key="3">
    <source>
        <dbReference type="SAM" id="MobiDB-lite"/>
    </source>
</evidence>
<dbReference type="InterPro" id="IPR050465">
    <property type="entry name" value="UPF0194_transport"/>
</dbReference>
<evidence type="ECO:0000259" key="4">
    <source>
        <dbReference type="Pfam" id="PF25954"/>
    </source>
</evidence>
<dbReference type="AlphaFoldDB" id="A0AAV3WQC7"/>
<accession>A0AAV3WQC7</accession>
<evidence type="ECO:0000256" key="1">
    <source>
        <dbReference type="ARBA" id="ARBA00004196"/>
    </source>
</evidence>
<gene>
    <name evidence="5" type="ORF">MiSe_92210</name>
</gene>
<dbReference type="EMBL" id="BLAY01000344">
    <property type="protein sequence ID" value="GET44394.1"/>
    <property type="molecule type" value="Genomic_DNA"/>
</dbReference>
<dbReference type="Pfam" id="PF25954">
    <property type="entry name" value="Beta-barrel_RND_2"/>
    <property type="match status" value="1"/>
</dbReference>
<feature type="compositionally biased region" description="Basic residues" evidence="3">
    <location>
        <begin position="93"/>
        <end position="110"/>
    </location>
</feature>
<keyword evidence="6" id="KW-1185">Reference proteome</keyword>
<sequence>MTLAATNQVVAYLDQAKISRVQVGESVKITADAFAERRFTGRVAQVAAQATTTQNVTSFEVRVSLEPAAQQLLKSGMSVQAQFQVGQLDSGSLRRHHPPTKRHHRRLCHG</sequence>
<comment type="subcellular location">
    <subcellularLocation>
        <location evidence="1">Cell envelope</location>
    </subcellularLocation>
</comment>
<evidence type="ECO:0000313" key="6">
    <source>
        <dbReference type="Proteomes" id="UP001050975"/>
    </source>
</evidence>
<dbReference type="Gene3D" id="2.40.30.170">
    <property type="match status" value="1"/>
</dbReference>
<dbReference type="RefSeq" id="WP_226594302.1">
    <property type="nucleotide sequence ID" value="NZ_BLAY01000344.1"/>
</dbReference>
<keyword evidence="2" id="KW-0175">Coiled coil</keyword>
<dbReference type="GO" id="GO:0030313">
    <property type="term" value="C:cell envelope"/>
    <property type="evidence" value="ECO:0007669"/>
    <property type="project" value="UniProtKB-SubCell"/>
</dbReference>
<protein>
    <submittedName>
        <fullName evidence="5">Efflux transporter, RND family, MFP subunit</fullName>
    </submittedName>
</protein>
<organism evidence="5 6">
    <name type="scientific">Microseira wollei NIES-4236</name>
    <dbReference type="NCBI Taxonomy" id="2530354"/>
    <lineage>
        <taxon>Bacteria</taxon>
        <taxon>Bacillati</taxon>
        <taxon>Cyanobacteriota</taxon>
        <taxon>Cyanophyceae</taxon>
        <taxon>Oscillatoriophycideae</taxon>
        <taxon>Aerosakkonematales</taxon>
        <taxon>Aerosakkonemataceae</taxon>
        <taxon>Microseira</taxon>
    </lineage>
</organism>
<dbReference type="Proteomes" id="UP001050975">
    <property type="component" value="Unassembled WGS sequence"/>
</dbReference>
<comment type="caution">
    <text evidence="5">The sequence shown here is derived from an EMBL/GenBank/DDBJ whole genome shotgun (WGS) entry which is preliminary data.</text>
</comment>
<name>A0AAV3WQC7_9CYAN</name>
<reference evidence="5" key="1">
    <citation type="submission" date="2019-10" db="EMBL/GenBank/DDBJ databases">
        <title>Draft genome sequece of Microseira wollei NIES-4236.</title>
        <authorList>
            <person name="Yamaguchi H."/>
            <person name="Suzuki S."/>
            <person name="Kawachi M."/>
        </authorList>
    </citation>
    <scope>NUCLEOTIDE SEQUENCE</scope>
    <source>
        <strain evidence="5">NIES-4236</strain>
    </source>
</reference>
<feature type="domain" description="CusB-like beta-barrel" evidence="4">
    <location>
        <begin position="10"/>
        <end position="84"/>
    </location>
</feature>
<dbReference type="PANTHER" id="PTHR32347">
    <property type="entry name" value="EFFLUX SYSTEM COMPONENT YKNX-RELATED"/>
    <property type="match status" value="1"/>
</dbReference>